<dbReference type="GO" id="GO:0003700">
    <property type="term" value="F:DNA-binding transcription factor activity"/>
    <property type="evidence" value="ECO:0007669"/>
    <property type="project" value="InterPro"/>
</dbReference>
<dbReference type="PANTHER" id="PTHR46796">
    <property type="entry name" value="HTH-TYPE TRANSCRIPTIONAL ACTIVATOR RHAS-RELATED"/>
    <property type="match status" value="1"/>
</dbReference>
<keyword evidence="2" id="KW-0238">DNA-binding</keyword>
<dbReference type="InterPro" id="IPR009057">
    <property type="entry name" value="Homeodomain-like_sf"/>
</dbReference>
<evidence type="ECO:0000256" key="3">
    <source>
        <dbReference type="ARBA" id="ARBA00023163"/>
    </source>
</evidence>
<dbReference type="AlphaFoldDB" id="A0A918VH80"/>
<proteinExistence type="predicted"/>
<dbReference type="Gene3D" id="1.10.10.60">
    <property type="entry name" value="Homeodomain-like"/>
    <property type="match status" value="1"/>
</dbReference>
<sequence length="231" mass="24776">MGWRGEVHVDQCLLLYRGAAGDNAVHRHASVQICQAETPLSMLDASGKTIQGHALLVRPDAPHQLLPTSTLTLLLVEPQSALGQIWMQKAGDADICRLPESERLDLSLSLSDLNAQLHQGLNVSESNLDPRLAHALAYLHGQPLNGAVTRAAQHAGISVSRLRTLAKQQLGVPLSKWVLWQAIRVSAKQAMSMSLAEAALAGGFADQAHFTRSARKLFGLTPTQLLQAASG</sequence>
<feature type="domain" description="HTH araC/xylS-type" evidence="4">
    <location>
        <begin position="133"/>
        <end position="228"/>
    </location>
</feature>
<comment type="caution">
    <text evidence="5">The sequence shown here is derived from an EMBL/GenBank/DDBJ whole genome shotgun (WGS) entry which is preliminary data.</text>
</comment>
<dbReference type="SMART" id="SM00342">
    <property type="entry name" value="HTH_ARAC"/>
    <property type="match status" value="1"/>
</dbReference>
<evidence type="ECO:0000256" key="1">
    <source>
        <dbReference type="ARBA" id="ARBA00023015"/>
    </source>
</evidence>
<name>A0A918VH80_9GAMM</name>
<accession>A0A918VH80</accession>
<organism evidence="5 6">
    <name type="scientific">Arenicella chitinivorans</name>
    <dbReference type="NCBI Taxonomy" id="1329800"/>
    <lineage>
        <taxon>Bacteria</taxon>
        <taxon>Pseudomonadati</taxon>
        <taxon>Pseudomonadota</taxon>
        <taxon>Gammaproteobacteria</taxon>
        <taxon>Arenicellales</taxon>
        <taxon>Arenicellaceae</taxon>
        <taxon>Arenicella</taxon>
    </lineage>
</organism>
<keyword evidence="3" id="KW-0804">Transcription</keyword>
<keyword evidence="6" id="KW-1185">Reference proteome</keyword>
<dbReference type="GO" id="GO:0043565">
    <property type="term" value="F:sequence-specific DNA binding"/>
    <property type="evidence" value="ECO:0007669"/>
    <property type="project" value="InterPro"/>
</dbReference>
<evidence type="ECO:0000313" key="6">
    <source>
        <dbReference type="Proteomes" id="UP000614811"/>
    </source>
</evidence>
<gene>
    <name evidence="5" type="ORF">GCM10008090_00890</name>
</gene>
<dbReference type="SUPFAM" id="SSF46689">
    <property type="entry name" value="Homeodomain-like"/>
    <property type="match status" value="1"/>
</dbReference>
<reference evidence="5" key="2">
    <citation type="submission" date="2020-09" db="EMBL/GenBank/DDBJ databases">
        <authorList>
            <person name="Sun Q."/>
            <person name="Kim S."/>
        </authorList>
    </citation>
    <scope>NUCLEOTIDE SEQUENCE</scope>
    <source>
        <strain evidence="5">KCTC 12711</strain>
    </source>
</reference>
<dbReference type="InterPro" id="IPR018060">
    <property type="entry name" value="HTH_AraC"/>
</dbReference>
<dbReference type="PROSITE" id="PS01124">
    <property type="entry name" value="HTH_ARAC_FAMILY_2"/>
    <property type="match status" value="1"/>
</dbReference>
<evidence type="ECO:0000259" key="4">
    <source>
        <dbReference type="PROSITE" id="PS01124"/>
    </source>
</evidence>
<protein>
    <recommendedName>
        <fullName evidence="4">HTH araC/xylS-type domain-containing protein</fullName>
    </recommendedName>
</protein>
<evidence type="ECO:0000256" key="2">
    <source>
        <dbReference type="ARBA" id="ARBA00023125"/>
    </source>
</evidence>
<dbReference type="Pfam" id="PF12833">
    <property type="entry name" value="HTH_18"/>
    <property type="match status" value="1"/>
</dbReference>
<reference evidence="5" key="1">
    <citation type="journal article" date="2014" name="Int. J. Syst. Evol. Microbiol.">
        <title>Complete genome sequence of Corynebacterium casei LMG S-19264T (=DSM 44701T), isolated from a smear-ripened cheese.</title>
        <authorList>
            <consortium name="US DOE Joint Genome Institute (JGI-PGF)"/>
            <person name="Walter F."/>
            <person name="Albersmeier A."/>
            <person name="Kalinowski J."/>
            <person name="Ruckert C."/>
        </authorList>
    </citation>
    <scope>NUCLEOTIDE SEQUENCE</scope>
    <source>
        <strain evidence="5">KCTC 12711</strain>
    </source>
</reference>
<dbReference type="Proteomes" id="UP000614811">
    <property type="component" value="Unassembled WGS sequence"/>
</dbReference>
<dbReference type="EMBL" id="BMXA01000001">
    <property type="protein sequence ID" value="GGZ96481.1"/>
    <property type="molecule type" value="Genomic_DNA"/>
</dbReference>
<keyword evidence="1" id="KW-0805">Transcription regulation</keyword>
<evidence type="ECO:0000313" key="5">
    <source>
        <dbReference type="EMBL" id="GGZ96481.1"/>
    </source>
</evidence>
<dbReference type="RefSeq" id="WP_189398040.1">
    <property type="nucleotide sequence ID" value="NZ_BMXA01000001.1"/>
</dbReference>
<dbReference type="InterPro" id="IPR050204">
    <property type="entry name" value="AraC_XylS_family_regulators"/>
</dbReference>